<dbReference type="Gene3D" id="1.10.287.130">
    <property type="match status" value="1"/>
</dbReference>
<dbReference type="SMART" id="SM00387">
    <property type="entry name" value="HATPase_c"/>
    <property type="match status" value="1"/>
</dbReference>
<dbReference type="Gene3D" id="3.40.50.2300">
    <property type="match status" value="1"/>
</dbReference>
<dbReference type="Gene3D" id="1.10.10.60">
    <property type="entry name" value="Homeodomain-like"/>
    <property type="match status" value="1"/>
</dbReference>
<evidence type="ECO:0000256" key="3">
    <source>
        <dbReference type="ARBA" id="ARBA00022553"/>
    </source>
</evidence>
<evidence type="ECO:0000259" key="10">
    <source>
        <dbReference type="PROSITE" id="PS50110"/>
    </source>
</evidence>
<organism evidence="11 12">
    <name type="scientific">Prevotella illustrans</name>
    <dbReference type="NCBI Taxonomy" id="2800387"/>
    <lineage>
        <taxon>Bacteria</taxon>
        <taxon>Pseudomonadati</taxon>
        <taxon>Bacteroidota</taxon>
        <taxon>Bacteroidia</taxon>
        <taxon>Bacteroidales</taxon>
        <taxon>Prevotellaceae</taxon>
        <taxon>Prevotella</taxon>
    </lineage>
</organism>
<evidence type="ECO:0000256" key="6">
    <source>
        <dbReference type="PROSITE-ProRule" id="PRU00169"/>
    </source>
</evidence>
<evidence type="ECO:0000313" key="12">
    <source>
        <dbReference type="Proteomes" id="UP000664265"/>
    </source>
</evidence>
<dbReference type="InterPro" id="IPR036097">
    <property type="entry name" value="HisK_dim/P_sf"/>
</dbReference>
<dbReference type="InterPro" id="IPR001789">
    <property type="entry name" value="Sig_transdc_resp-reg_receiver"/>
</dbReference>
<accession>A0ABS3M5L2</accession>
<evidence type="ECO:0000256" key="5">
    <source>
        <dbReference type="ARBA" id="ARBA00023163"/>
    </source>
</evidence>
<dbReference type="InterPro" id="IPR015943">
    <property type="entry name" value="WD40/YVTN_repeat-like_dom_sf"/>
</dbReference>
<dbReference type="InterPro" id="IPR004358">
    <property type="entry name" value="Sig_transdc_His_kin-like_C"/>
</dbReference>
<dbReference type="CDD" id="cd00082">
    <property type="entry name" value="HisKA"/>
    <property type="match status" value="1"/>
</dbReference>
<evidence type="ECO:0000256" key="7">
    <source>
        <dbReference type="SAM" id="Phobius"/>
    </source>
</evidence>
<keyword evidence="12" id="KW-1185">Reference proteome</keyword>
<dbReference type="Gene3D" id="2.130.10.10">
    <property type="entry name" value="YVTN repeat-like/Quinoprotein amine dehydrogenase"/>
    <property type="match status" value="2"/>
</dbReference>
<dbReference type="InterPro" id="IPR036890">
    <property type="entry name" value="HATPase_C_sf"/>
</dbReference>
<evidence type="ECO:0000256" key="4">
    <source>
        <dbReference type="ARBA" id="ARBA00023015"/>
    </source>
</evidence>
<keyword evidence="5" id="KW-0804">Transcription</keyword>
<evidence type="ECO:0000256" key="1">
    <source>
        <dbReference type="ARBA" id="ARBA00000085"/>
    </source>
</evidence>
<evidence type="ECO:0000259" key="9">
    <source>
        <dbReference type="PROSITE" id="PS50109"/>
    </source>
</evidence>
<dbReference type="InterPro" id="IPR003594">
    <property type="entry name" value="HATPase_dom"/>
</dbReference>
<comment type="catalytic activity">
    <reaction evidence="1">
        <text>ATP + protein L-histidine = ADP + protein N-phospho-L-histidine.</text>
        <dbReference type="EC" id="2.7.13.3"/>
    </reaction>
</comment>
<keyword evidence="3 6" id="KW-0597">Phosphoprotein</keyword>
<dbReference type="PRINTS" id="PR00344">
    <property type="entry name" value="BCTRLSENSOR"/>
</dbReference>
<protein>
    <recommendedName>
        <fullName evidence="2">histidine kinase</fullName>
        <ecNumber evidence="2">2.7.13.3</ecNumber>
    </recommendedName>
</protein>
<keyword evidence="7" id="KW-0472">Membrane</keyword>
<dbReference type="SMART" id="SM00342">
    <property type="entry name" value="HTH_ARAC"/>
    <property type="match status" value="1"/>
</dbReference>
<keyword evidence="7" id="KW-1133">Transmembrane helix</keyword>
<dbReference type="Proteomes" id="UP000664265">
    <property type="component" value="Unassembled WGS sequence"/>
</dbReference>
<dbReference type="SUPFAM" id="SSF47384">
    <property type="entry name" value="Homodimeric domain of signal transducing histidine kinase"/>
    <property type="match status" value="1"/>
</dbReference>
<dbReference type="PROSITE" id="PS50109">
    <property type="entry name" value="HIS_KIN"/>
    <property type="match status" value="1"/>
</dbReference>
<dbReference type="Pfam" id="PF00072">
    <property type="entry name" value="Response_reg"/>
    <property type="match status" value="1"/>
</dbReference>
<dbReference type="InterPro" id="IPR011123">
    <property type="entry name" value="Y_Y_Y"/>
</dbReference>
<dbReference type="Pfam" id="PF07494">
    <property type="entry name" value="Reg_prop"/>
    <property type="match status" value="4"/>
</dbReference>
<dbReference type="InterPro" id="IPR003661">
    <property type="entry name" value="HisK_dim/P_dom"/>
</dbReference>
<sequence length="1331" mass="150383">MKTKCVFSYRMVVIIIAMFAFLLSTIPSWGGGHYSFMHANYNVGLSSSNVKSIVEDSYGFVWLGTKNGLHRYDGIGTRRLKCYDRLKKQGNDNIDALYEDERKKLWVGTDRGVYIYDPITDQFTFMDIKDKVTGKYPNNWVQTIAGDGRGSVWVLLPDLGVFRYQGQKVDYYQVLPAKGHFKEKYPSNLCVDRNGDVWVITTGLGVYRFDKRGNRFDKVVADDGQTLDGLYLSFIGEDTDGSLVISSASGSLFRYRQAHKQFVKIPFSGEGRVYLRCLQCFDNEMWVGTQHGLYVIDKQDGSETQLRTDPLNSFSLSDNVIYCLYRGRSGDAWVGTLHGGASYMTRNKFSFQAYGRWSGLGGRVVSSLAQARDNSVWIGTEDNGLFMLNPQTQSIRPVAASPLLRHTTLMLTAYTGSIYAGFSRGGLVKINGAGGTSSVLDIAETDNSVYAYLKDSRGNEWVGLGYAFYRRDAGTERFVRVNDTGFNWIFSLFEAHDGMVWIATMGNGIWRYTPATGKFKSYVYSEGSVNGLRSNSISAFMEDSRGNIWVSTDRGGISRYDKTRDCFTTFGIAEGLPDDVAYNILEDKKGNLWFGTNKGLVRFNPDTRAVKVFTVKDGLPGNQFNYNSAIRLNDGTFCFGCIGGVVTFDPELEDSYVPEPSVYFTQLRVYNREITPGTEDSPLQQNIMFTRKLVLPYDMATFSLDVVSPDFGAGGSGNYSYSLEPGNGEWVRMSDNRVSFANLQPGSYKLCVRAENHGQQAQQELSIVISPPFWRSDWAYMVYLLLVCAIIAGWFWWYRNHKEAQWRERQRLFTVSKEKELYQNKVNFFAEVAHEIRTPLALIDAPLEAIEEIGTTNPKIAHYLKVTRQNTRRLLNLTGQLLDFQKIGEKRLTLKFENVNIAALVNETADRFEPTIMLRGKLLSRDVRFTEPLVASIDKEAVTKILSNLLNNAMKYARRTIAVKLDADDTCFTVSVVSDGEKIKPEERKKIFEPFYQVDKSVCGENGVGIGLSLALSLARLLGGTIILDDGDLVSNTFTLTLPLNKDGIRQNNLQAIGTSDYLLDDNSNQVREEGGGYTVLIVEDNDSMRNFLAEQINMSFTTETAHNGLEALRRLADSRIDIIVSDVMMPEMDGFELCTAVKTDLDLSHIPIVFITAKNDMESKIKGLKLGAEAYIEKPFSIKYLRQLICSLLENRQRERESFSKKPFFTVDNMHMPKADEEFMKKVTKIIEEHIGEENFNVETMAGLLCMSHSSLLRKIKLVFNMSPIELIRTVKLKKAAELIQEGRYLIGDICYMVGISSPSYFSKIFFTQFGISPKDFERQNRERRT</sequence>
<dbReference type="PROSITE" id="PS01124">
    <property type="entry name" value="HTH_ARAC_FAMILY_2"/>
    <property type="match status" value="1"/>
</dbReference>
<feature type="modified residue" description="4-aspartylphosphate" evidence="6">
    <location>
        <position position="1127"/>
    </location>
</feature>
<dbReference type="RefSeq" id="WP_158267266.1">
    <property type="nucleotide sequence ID" value="NZ_JAERMS010000017.1"/>
</dbReference>
<dbReference type="Pfam" id="PF02518">
    <property type="entry name" value="HATPase_c"/>
    <property type="match status" value="1"/>
</dbReference>
<dbReference type="Pfam" id="PF12833">
    <property type="entry name" value="HTH_18"/>
    <property type="match status" value="1"/>
</dbReference>
<keyword evidence="7" id="KW-0812">Transmembrane</keyword>
<dbReference type="SUPFAM" id="SSF63829">
    <property type="entry name" value="Calcium-dependent phosphotriesterase"/>
    <property type="match status" value="3"/>
</dbReference>
<dbReference type="SMART" id="SM00388">
    <property type="entry name" value="HisKA"/>
    <property type="match status" value="1"/>
</dbReference>
<dbReference type="Pfam" id="PF07495">
    <property type="entry name" value="Y_Y_Y"/>
    <property type="match status" value="1"/>
</dbReference>
<feature type="domain" description="Histidine kinase" evidence="9">
    <location>
        <begin position="831"/>
        <end position="1046"/>
    </location>
</feature>
<dbReference type="SUPFAM" id="SSF55874">
    <property type="entry name" value="ATPase domain of HSP90 chaperone/DNA topoisomerase II/histidine kinase"/>
    <property type="match status" value="1"/>
</dbReference>
<proteinExistence type="predicted"/>
<feature type="transmembrane region" description="Helical" evidence="7">
    <location>
        <begin position="778"/>
        <end position="797"/>
    </location>
</feature>
<evidence type="ECO:0000313" key="11">
    <source>
        <dbReference type="EMBL" id="MBO1363463.1"/>
    </source>
</evidence>
<feature type="domain" description="Response regulatory" evidence="10">
    <location>
        <begin position="1079"/>
        <end position="1194"/>
    </location>
</feature>
<evidence type="ECO:0000256" key="2">
    <source>
        <dbReference type="ARBA" id="ARBA00012438"/>
    </source>
</evidence>
<dbReference type="InterPro" id="IPR011110">
    <property type="entry name" value="Reg_prop"/>
</dbReference>
<feature type="domain" description="HTH araC/xylS-type" evidence="8">
    <location>
        <begin position="1226"/>
        <end position="1325"/>
    </location>
</feature>
<name>A0ABS3M5L2_9BACT</name>
<dbReference type="InterPro" id="IPR013783">
    <property type="entry name" value="Ig-like_fold"/>
</dbReference>
<evidence type="ECO:0000259" key="8">
    <source>
        <dbReference type="PROSITE" id="PS01124"/>
    </source>
</evidence>
<dbReference type="SUPFAM" id="SSF52172">
    <property type="entry name" value="CheY-like"/>
    <property type="match status" value="1"/>
</dbReference>
<dbReference type="InterPro" id="IPR005467">
    <property type="entry name" value="His_kinase_dom"/>
</dbReference>
<gene>
    <name evidence="11" type="ORF">JHU38_06710</name>
</gene>
<dbReference type="InterPro" id="IPR009057">
    <property type="entry name" value="Homeodomain-like_sf"/>
</dbReference>
<dbReference type="EC" id="2.7.13.3" evidence="2"/>
<dbReference type="SMART" id="SM00448">
    <property type="entry name" value="REC"/>
    <property type="match status" value="1"/>
</dbReference>
<comment type="caution">
    <text evidence="11">The sequence shown here is derived from an EMBL/GenBank/DDBJ whole genome shotgun (WGS) entry which is preliminary data.</text>
</comment>
<keyword evidence="4" id="KW-0805">Transcription regulation</keyword>
<dbReference type="SUPFAM" id="SSF46689">
    <property type="entry name" value="Homeodomain-like"/>
    <property type="match status" value="1"/>
</dbReference>
<dbReference type="Gene3D" id="3.30.565.10">
    <property type="entry name" value="Histidine kinase-like ATPase, C-terminal domain"/>
    <property type="match status" value="1"/>
</dbReference>
<dbReference type="Pfam" id="PF00512">
    <property type="entry name" value="HisKA"/>
    <property type="match status" value="1"/>
</dbReference>
<dbReference type="PANTHER" id="PTHR43547:SF2">
    <property type="entry name" value="HYBRID SIGNAL TRANSDUCTION HISTIDINE KINASE C"/>
    <property type="match status" value="1"/>
</dbReference>
<dbReference type="InterPro" id="IPR018060">
    <property type="entry name" value="HTH_AraC"/>
</dbReference>
<dbReference type="InterPro" id="IPR011006">
    <property type="entry name" value="CheY-like_superfamily"/>
</dbReference>
<dbReference type="Gene3D" id="2.60.40.10">
    <property type="entry name" value="Immunoglobulins"/>
    <property type="match status" value="1"/>
</dbReference>
<dbReference type="EMBL" id="JAERMS010000017">
    <property type="protein sequence ID" value="MBO1363463.1"/>
    <property type="molecule type" value="Genomic_DNA"/>
</dbReference>
<reference evidence="11 12" key="1">
    <citation type="submission" date="2021-01" db="EMBL/GenBank/DDBJ databases">
        <title>Prevotella A2931 sp. nov.</title>
        <authorList>
            <person name="Buhl M."/>
            <person name="Oberhettinger P."/>
        </authorList>
    </citation>
    <scope>NUCLEOTIDE SEQUENCE [LARGE SCALE GENOMIC DNA]</scope>
    <source>
        <strain evidence="11 12">A2931</strain>
    </source>
</reference>
<dbReference type="PANTHER" id="PTHR43547">
    <property type="entry name" value="TWO-COMPONENT HISTIDINE KINASE"/>
    <property type="match status" value="1"/>
</dbReference>
<dbReference type="PROSITE" id="PS50110">
    <property type="entry name" value="RESPONSE_REGULATORY"/>
    <property type="match status" value="1"/>
</dbReference>